<dbReference type="PANTHER" id="PTHR14226:SF10">
    <property type="entry name" value="TRIACYLGLYCEROL LIPASE 4-RELATED"/>
    <property type="match status" value="1"/>
</dbReference>
<feature type="short sequence motif" description="GXSXG" evidence="4">
    <location>
        <begin position="332"/>
        <end position="336"/>
    </location>
</feature>
<dbReference type="GO" id="GO:0016042">
    <property type="term" value="P:lipid catabolic process"/>
    <property type="evidence" value="ECO:0007669"/>
    <property type="project" value="UniProtKB-KW"/>
</dbReference>
<keyword evidence="1" id="KW-0378">Hydrolase</keyword>
<reference evidence="7 8" key="1">
    <citation type="submission" date="2011-02" db="EMBL/GenBank/DDBJ databases">
        <title>The Genome Sequence of Sphaeroforma arctica JP610.</title>
        <authorList>
            <consortium name="The Broad Institute Genome Sequencing Platform"/>
            <person name="Russ C."/>
            <person name="Cuomo C."/>
            <person name="Young S.K."/>
            <person name="Zeng Q."/>
            <person name="Gargeya S."/>
            <person name="Alvarado L."/>
            <person name="Berlin A."/>
            <person name="Chapman S.B."/>
            <person name="Chen Z."/>
            <person name="Freedman E."/>
            <person name="Gellesch M."/>
            <person name="Goldberg J."/>
            <person name="Griggs A."/>
            <person name="Gujja S."/>
            <person name="Heilman E."/>
            <person name="Heiman D."/>
            <person name="Howarth C."/>
            <person name="Mehta T."/>
            <person name="Neiman D."/>
            <person name="Pearson M."/>
            <person name="Roberts A."/>
            <person name="Saif S."/>
            <person name="Shea T."/>
            <person name="Shenoy N."/>
            <person name="Sisk P."/>
            <person name="Stolte C."/>
            <person name="Sykes S."/>
            <person name="White J."/>
            <person name="Yandava C."/>
            <person name="Burger G."/>
            <person name="Gray M.W."/>
            <person name="Holland P.W.H."/>
            <person name="King N."/>
            <person name="Lang F.B.F."/>
            <person name="Roger A.J."/>
            <person name="Ruiz-Trillo I."/>
            <person name="Haas B."/>
            <person name="Nusbaum C."/>
            <person name="Birren B."/>
        </authorList>
    </citation>
    <scope>NUCLEOTIDE SEQUENCE [LARGE SCALE GENOMIC DNA]</scope>
    <source>
        <strain evidence="7 8">JP610</strain>
    </source>
</reference>
<organism evidence="7 8">
    <name type="scientific">Sphaeroforma arctica JP610</name>
    <dbReference type="NCBI Taxonomy" id="667725"/>
    <lineage>
        <taxon>Eukaryota</taxon>
        <taxon>Ichthyosporea</taxon>
        <taxon>Ichthyophonida</taxon>
        <taxon>Sphaeroforma</taxon>
    </lineage>
</organism>
<dbReference type="PANTHER" id="PTHR14226">
    <property type="entry name" value="NEUROPATHY TARGET ESTERASE/SWISS CHEESE D.MELANOGASTER"/>
    <property type="match status" value="1"/>
</dbReference>
<feature type="domain" description="PNPLA" evidence="6">
    <location>
        <begin position="301"/>
        <end position="371"/>
    </location>
</feature>
<keyword evidence="2" id="KW-0442">Lipid degradation</keyword>
<dbReference type="PROSITE" id="PS51635">
    <property type="entry name" value="PNPLA"/>
    <property type="match status" value="1"/>
</dbReference>
<evidence type="ECO:0000256" key="4">
    <source>
        <dbReference type="PROSITE-ProRule" id="PRU01161"/>
    </source>
</evidence>
<keyword evidence="8" id="KW-1185">Reference proteome</keyword>
<name>A0A0L0FBS0_9EUKA</name>
<dbReference type="RefSeq" id="XP_014148109.1">
    <property type="nucleotide sequence ID" value="XM_014292634.1"/>
</dbReference>
<proteinExistence type="predicted"/>
<keyword evidence="3" id="KW-0443">Lipid metabolism</keyword>
<feature type="region of interest" description="Disordered" evidence="5">
    <location>
        <begin position="70"/>
        <end position="96"/>
    </location>
</feature>
<dbReference type="Pfam" id="PF01734">
    <property type="entry name" value="Patatin"/>
    <property type="match status" value="1"/>
</dbReference>
<evidence type="ECO:0000256" key="2">
    <source>
        <dbReference type="ARBA" id="ARBA00022963"/>
    </source>
</evidence>
<evidence type="ECO:0000256" key="3">
    <source>
        <dbReference type="ARBA" id="ARBA00023098"/>
    </source>
</evidence>
<dbReference type="Gene3D" id="3.40.1090.10">
    <property type="entry name" value="Cytosolic phospholipase A2 catalytic domain"/>
    <property type="match status" value="1"/>
</dbReference>
<dbReference type="InterPro" id="IPR050301">
    <property type="entry name" value="NTE"/>
</dbReference>
<dbReference type="eggNOG" id="KOG2214">
    <property type="taxonomic scope" value="Eukaryota"/>
</dbReference>
<sequence>PIPLTYGSDANLKHFISYDRHGHAVLGSTGKSMAEVENQLVDEMATSSSTASEHSSDGLRMRGPKRAILGGARTSSRQAAVPPPSSQRVNTMSDSDSDFMSLRKAPGSGVIAFPDDSKKSALGYLCENVVGPTLEVAWDVNGYWMRRVVSALVPAQVKVQLLRQHMNAATSYAEWYKRAMDLDILEGKQAWKMEFESDLYDNQLIEKRLEDLRIARAKRAYDVREMMYLLRSGLFRNLGNMLNPKLFSHCNVGTKRLIEKYNDEVVLQLTQLQDMDIEGAPLEARMDFIRETRQAFGRTALCMSGGATMGCYHTGVVLALLKHKLLPRVITGSSAGAIIAAVICSTPDKLLYKKISSPIRMDAFAEDEGCV</sequence>
<dbReference type="InterPro" id="IPR021771">
    <property type="entry name" value="Triacylglycerol_lipase_N"/>
</dbReference>
<evidence type="ECO:0000313" key="8">
    <source>
        <dbReference type="Proteomes" id="UP000054560"/>
    </source>
</evidence>
<comment type="caution">
    <text evidence="4">Lacks conserved residue(s) required for the propagation of feature annotation.</text>
</comment>
<dbReference type="Pfam" id="PF11815">
    <property type="entry name" value="DUF3336"/>
    <property type="match status" value="1"/>
</dbReference>
<accession>A0A0L0FBS0</accession>
<feature type="non-terminal residue" evidence="7">
    <location>
        <position position="1"/>
    </location>
</feature>
<dbReference type="InterPro" id="IPR016035">
    <property type="entry name" value="Acyl_Trfase/lysoPLipase"/>
</dbReference>
<dbReference type="GO" id="GO:0004806">
    <property type="term" value="F:triacylglycerol lipase activity"/>
    <property type="evidence" value="ECO:0007669"/>
    <property type="project" value="InterPro"/>
</dbReference>
<dbReference type="STRING" id="667725.A0A0L0FBS0"/>
<dbReference type="InterPro" id="IPR002641">
    <property type="entry name" value="PNPLA_dom"/>
</dbReference>
<evidence type="ECO:0000313" key="7">
    <source>
        <dbReference type="EMBL" id="KNC74207.1"/>
    </source>
</evidence>
<gene>
    <name evidence="7" type="ORF">SARC_13239</name>
</gene>
<evidence type="ECO:0000256" key="5">
    <source>
        <dbReference type="SAM" id="MobiDB-lite"/>
    </source>
</evidence>
<dbReference type="OrthoDB" id="10049244at2759"/>
<dbReference type="SUPFAM" id="SSF52151">
    <property type="entry name" value="FabD/lysophospholipase-like"/>
    <property type="match status" value="1"/>
</dbReference>
<dbReference type="Proteomes" id="UP000054560">
    <property type="component" value="Unassembled WGS sequence"/>
</dbReference>
<dbReference type="EMBL" id="KQ244651">
    <property type="protein sequence ID" value="KNC74207.1"/>
    <property type="molecule type" value="Genomic_DNA"/>
</dbReference>
<protein>
    <recommendedName>
        <fullName evidence="6">PNPLA domain-containing protein</fullName>
    </recommendedName>
</protein>
<dbReference type="GeneID" id="25913743"/>
<evidence type="ECO:0000256" key="1">
    <source>
        <dbReference type="ARBA" id="ARBA00022801"/>
    </source>
</evidence>
<feature type="non-terminal residue" evidence="7">
    <location>
        <position position="371"/>
    </location>
</feature>
<dbReference type="AlphaFoldDB" id="A0A0L0FBS0"/>
<evidence type="ECO:0000259" key="6">
    <source>
        <dbReference type="PROSITE" id="PS51635"/>
    </source>
</evidence>